<proteinExistence type="predicted"/>
<organism evidence="2 3">
    <name type="scientific">Tachysurus vachellii</name>
    <name type="common">Darkbarbel catfish</name>
    <name type="synonym">Pelteobagrus vachellii</name>
    <dbReference type="NCBI Taxonomy" id="175792"/>
    <lineage>
        <taxon>Eukaryota</taxon>
        <taxon>Metazoa</taxon>
        <taxon>Chordata</taxon>
        <taxon>Craniata</taxon>
        <taxon>Vertebrata</taxon>
        <taxon>Euteleostomi</taxon>
        <taxon>Actinopterygii</taxon>
        <taxon>Neopterygii</taxon>
        <taxon>Teleostei</taxon>
        <taxon>Ostariophysi</taxon>
        <taxon>Siluriformes</taxon>
        <taxon>Bagridae</taxon>
        <taxon>Tachysurus</taxon>
    </lineage>
</organism>
<dbReference type="AlphaFoldDB" id="A0AA88SZI4"/>
<protein>
    <submittedName>
        <fullName evidence="2">Uncharacterized protein</fullName>
    </submittedName>
</protein>
<feature type="compositionally biased region" description="Gly residues" evidence="1">
    <location>
        <begin position="43"/>
        <end position="56"/>
    </location>
</feature>
<evidence type="ECO:0000313" key="2">
    <source>
        <dbReference type="EMBL" id="KAK2852241.1"/>
    </source>
</evidence>
<evidence type="ECO:0000256" key="1">
    <source>
        <dbReference type="SAM" id="MobiDB-lite"/>
    </source>
</evidence>
<accession>A0AA88SZI4</accession>
<dbReference type="EMBL" id="JAVHJS010000007">
    <property type="protein sequence ID" value="KAK2852241.1"/>
    <property type="molecule type" value="Genomic_DNA"/>
</dbReference>
<dbReference type="Proteomes" id="UP001187315">
    <property type="component" value="Unassembled WGS sequence"/>
</dbReference>
<evidence type="ECO:0000313" key="3">
    <source>
        <dbReference type="Proteomes" id="UP001187315"/>
    </source>
</evidence>
<name>A0AA88SZI4_TACVA</name>
<gene>
    <name evidence="2" type="ORF">Q7C36_007442</name>
</gene>
<feature type="compositionally biased region" description="Pro residues" evidence="1">
    <location>
        <begin position="59"/>
        <end position="71"/>
    </location>
</feature>
<sequence length="211" mass="23696">MEGHDWSWDEMLTDAPQLPRVARLLLQEDRTEQRLGQTLGQRNTGGGGEGGGGGRGTRPPQPPPPAPPPTPSGSKTTLKDDQEEIDLVSVHTTQNPTNYGEYGELRWPEVIRVPEATHELEVETRIYNYAHEDIRRIRTGKESEERKLSGAVEIRDKYPACRAVANNRGSETSPQGVTESRTSVIKKCRMEALRRREEDRRAELESSESLE</sequence>
<reference evidence="2" key="1">
    <citation type="submission" date="2023-08" db="EMBL/GenBank/DDBJ databases">
        <title>Pelteobagrus vachellii genome.</title>
        <authorList>
            <person name="Liu H."/>
        </authorList>
    </citation>
    <scope>NUCLEOTIDE SEQUENCE</scope>
    <source>
        <strain evidence="2">PRFRI_2022a</strain>
        <tissue evidence="2">Muscle</tissue>
    </source>
</reference>
<feature type="region of interest" description="Disordered" evidence="1">
    <location>
        <begin position="25"/>
        <end position="103"/>
    </location>
</feature>
<comment type="caution">
    <text evidence="2">The sequence shown here is derived from an EMBL/GenBank/DDBJ whole genome shotgun (WGS) entry which is preliminary data.</text>
</comment>
<keyword evidence="3" id="KW-1185">Reference proteome</keyword>